<feature type="compositionally biased region" description="Acidic residues" evidence="1">
    <location>
        <begin position="88"/>
        <end position="103"/>
    </location>
</feature>
<dbReference type="EMBL" id="SWKV01000011">
    <property type="protein sequence ID" value="KAF3043784.1"/>
    <property type="molecule type" value="Genomic_DNA"/>
</dbReference>
<proteinExistence type="predicted"/>
<keyword evidence="3" id="KW-1185">Reference proteome</keyword>
<organism evidence="2 3">
    <name type="scientific">Didymella heteroderae</name>
    <dbReference type="NCBI Taxonomy" id="1769908"/>
    <lineage>
        <taxon>Eukaryota</taxon>
        <taxon>Fungi</taxon>
        <taxon>Dikarya</taxon>
        <taxon>Ascomycota</taxon>
        <taxon>Pezizomycotina</taxon>
        <taxon>Dothideomycetes</taxon>
        <taxon>Pleosporomycetidae</taxon>
        <taxon>Pleosporales</taxon>
        <taxon>Pleosporineae</taxon>
        <taxon>Didymellaceae</taxon>
        <taxon>Didymella</taxon>
    </lineage>
</organism>
<accession>A0A9P4WV91</accession>
<evidence type="ECO:0000313" key="3">
    <source>
        <dbReference type="Proteomes" id="UP000758155"/>
    </source>
</evidence>
<dbReference type="Proteomes" id="UP000758155">
    <property type="component" value="Unassembled WGS sequence"/>
</dbReference>
<sequence>MFGPNLPLRPADIYTIRITPHEASTSLAMSLRRLVTAAGGTFMISLMEGPGFIFRMPTAAPCPLTSYLHGGLLEEGCIHVSKMRLEKEAEEESDSESVQDDDAADHPGLMMQWGWTELKRDATK</sequence>
<feature type="region of interest" description="Disordered" evidence="1">
    <location>
        <begin position="84"/>
        <end position="124"/>
    </location>
</feature>
<protein>
    <submittedName>
        <fullName evidence="2">Uncharacterized protein</fullName>
    </submittedName>
</protein>
<gene>
    <name evidence="2" type="ORF">E8E12_010246</name>
</gene>
<reference evidence="2" key="1">
    <citation type="submission" date="2019-04" db="EMBL/GenBank/DDBJ databases">
        <title>Sequencing of skin fungus with MAO and IRED activity.</title>
        <authorList>
            <person name="Marsaioli A.J."/>
            <person name="Bonatto J.M.C."/>
            <person name="Reis Junior O."/>
        </authorList>
    </citation>
    <scope>NUCLEOTIDE SEQUENCE</scope>
    <source>
        <strain evidence="2">28M1</strain>
    </source>
</reference>
<name>A0A9P4WV91_9PLEO</name>
<evidence type="ECO:0000313" key="2">
    <source>
        <dbReference type="EMBL" id="KAF3043784.1"/>
    </source>
</evidence>
<comment type="caution">
    <text evidence="2">The sequence shown here is derived from an EMBL/GenBank/DDBJ whole genome shotgun (WGS) entry which is preliminary data.</text>
</comment>
<evidence type="ECO:0000256" key="1">
    <source>
        <dbReference type="SAM" id="MobiDB-lite"/>
    </source>
</evidence>
<dbReference type="AlphaFoldDB" id="A0A9P4WV91"/>
<dbReference type="OrthoDB" id="3765360at2759"/>